<evidence type="ECO:0000313" key="2">
    <source>
        <dbReference type="Proteomes" id="UP000317977"/>
    </source>
</evidence>
<protein>
    <submittedName>
        <fullName evidence="1">Uncharacterized protein</fullName>
    </submittedName>
</protein>
<reference evidence="1 2" key="1">
    <citation type="submission" date="2019-02" db="EMBL/GenBank/DDBJ databases">
        <title>Deep-cultivation of Planctomycetes and their phenomic and genomic characterization uncovers novel biology.</title>
        <authorList>
            <person name="Wiegand S."/>
            <person name="Jogler M."/>
            <person name="Boedeker C."/>
            <person name="Pinto D."/>
            <person name="Vollmers J."/>
            <person name="Rivas-Marin E."/>
            <person name="Kohn T."/>
            <person name="Peeters S.H."/>
            <person name="Heuer A."/>
            <person name="Rast P."/>
            <person name="Oberbeckmann S."/>
            <person name="Bunk B."/>
            <person name="Jeske O."/>
            <person name="Meyerdierks A."/>
            <person name="Storesund J.E."/>
            <person name="Kallscheuer N."/>
            <person name="Luecker S."/>
            <person name="Lage O.M."/>
            <person name="Pohl T."/>
            <person name="Merkel B.J."/>
            <person name="Hornburger P."/>
            <person name="Mueller R.-W."/>
            <person name="Bruemmer F."/>
            <person name="Labrenz M."/>
            <person name="Spormann A.M."/>
            <person name="Op Den Camp H."/>
            <person name="Overmann J."/>
            <person name="Amann R."/>
            <person name="Jetten M.S.M."/>
            <person name="Mascher T."/>
            <person name="Medema M.H."/>
            <person name="Devos D.P."/>
            <person name="Kaster A.-K."/>
            <person name="Ovreas L."/>
            <person name="Rohde M."/>
            <person name="Galperin M.Y."/>
            <person name="Jogler C."/>
        </authorList>
    </citation>
    <scope>NUCLEOTIDE SEQUENCE [LARGE SCALE GENOMIC DNA]</scope>
    <source>
        <strain evidence="1 2">Poly59</strain>
    </source>
</reference>
<dbReference type="RefSeq" id="WP_146535587.1">
    <property type="nucleotide sequence ID" value="NZ_SJPX01000004.1"/>
</dbReference>
<dbReference type="EMBL" id="SJPX01000004">
    <property type="protein sequence ID" value="TWU49309.1"/>
    <property type="molecule type" value="Genomic_DNA"/>
</dbReference>
<name>A0A5C6EPN2_9BACT</name>
<organism evidence="1 2">
    <name type="scientific">Rubripirellula reticaptiva</name>
    <dbReference type="NCBI Taxonomy" id="2528013"/>
    <lineage>
        <taxon>Bacteria</taxon>
        <taxon>Pseudomonadati</taxon>
        <taxon>Planctomycetota</taxon>
        <taxon>Planctomycetia</taxon>
        <taxon>Pirellulales</taxon>
        <taxon>Pirellulaceae</taxon>
        <taxon>Rubripirellula</taxon>
    </lineage>
</organism>
<keyword evidence="2" id="KW-1185">Reference proteome</keyword>
<accession>A0A5C6EPN2</accession>
<proteinExistence type="predicted"/>
<gene>
    <name evidence="1" type="ORF">Poly59_39230</name>
</gene>
<dbReference type="Proteomes" id="UP000317977">
    <property type="component" value="Unassembled WGS sequence"/>
</dbReference>
<dbReference type="AlphaFoldDB" id="A0A5C6EPN2"/>
<comment type="caution">
    <text evidence="1">The sequence shown here is derived from an EMBL/GenBank/DDBJ whole genome shotgun (WGS) entry which is preliminary data.</text>
</comment>
<sequence length="84" mass="9394">MKRTSDQLAEESTYPNLAALLRSGGKLEIGEDLSVGTFARIRKGNQTITVDAAYRDFAAVLKEMEAKAKDFLNKDYEHRSPESK</sequence>
<evidence type="ECO:0000313" key="1">
    <source>
        <dbReference type="EMBL" id="TWU49309.1"/>
    </source>
</evidence>
<dbReference type="OrthoDB" id="9857029at2"/>